<gene>
    <name evidence="1" type="ORF">ZRA01_29610</name>
</gene>
<name>A0A4Y4CVI4_ZOORA</name>
<dbReference type="RefSeq" id="WP_141353649.1">
    <property type="nucleotide sequence ID" value="NZ_BJNV01000056.1"/>
</dbReference>
<accession>A0A4Y4CVI4</accession>
<evidence type="ECO:0000313" key="2">
    <source>
        <dbReference type="Proteomes" id="UP000318422"/>
    </source>
</evidence>
<dbReference type="AlphaFoldDB" id="A0A4Y4CVI4"/>
<keyword evidence="2" id="KW-1185">Reference proteome</keyword>
<proteinExistence type="predicted"/>
<comment type="caution">
    <text evidence="1">The sequence shown here is derived from an EMBL/GenBank/DDBJ whole genome shotgun (WGS) entry which is preliminary data.</text>
</comment>
<evidence type="ECO:0000313" key="1">
    <source>
        <dbReference type="EMBL" id="GEC96888.1"/>
    </source>
</evidence>
<organism evidence="1 2">
    <name type="scientific">Zoogloea ramigera</name>
    <dbReference type="NCBI Taxonomy" id="350"/>
    <lineage>
        <taxon>Bacteria</taxon>
        <taxon>Pseudomonadati</taxon>
        <taxon>Pseudomonadota</taxon>
        <taxon>Betaproteobacteria</taxon>
        <taxon>Rhodocyclales</taxon>
        <taxon>Zoogloeaceae</taxon>
        <taxon>Zoogloea</taxon>
    </lineage>
</organism>
<protein>
    <submittedName>
        <fullName evidence="1">Uncharacterized protein</fullName>
    </submittedName>
</protein>
<dbReference type="Proteomes" id="UP000318422">
    <property type="component" value="Unassembled WGS sequence"/>
</dbReference>
<sequence>MTAPTLTPHFLPNTDPRFSVLRIEEDAETFQVRTIREEPVIGWRIMDDPAPDTANLFAPETFVMPLHASLGGDLERRATRTVHRSDGRVQLDSYFFLRHPNGRIESLYEGDGGGEEFDGFKALLRTLDLQDLAADAVRLLDPMEWEAIR</sequence>
<reference evidence="1 2" key="1">
    <citation type="submission" date="2019-06" db="EMBL/GenBank/DDBJ databases">
        <title>Whole genome shotgun sequence of Zoogloea ramigera NBRC 15342.</title>
        <authorList>
            <person name="Hosoyama A."/>
            <person name="Uohara A."/>
            <person name="Ohji S."/>
            <person name="Ichikawa N."/>
        </authorList>
    </citation>
    <scope>NUCLEOTIDE SEQUENCE [LARGE SCALE GENOMIC DNA]</scope>
    <source>
        <strain evidence="1 2">NBRC 15342</strain>
    </source>
</reference>
<dbReference type="EMBL" id="BJNV01000056">
    <property type="protein sequence ID" value="GEC96888.1"/>
    <property type="molecule type" value="Genomic_DNA"/>
</dbReference>